<dbReference type="Proteomes" id="UP001469553">
    <property type="component" value="Unassembled WGS sequence"/>
</dbReference>
<feature type="non-terminal residue" evidence="1">
    <location>
        <position position="1"/>
    </location>
</feature>
<evidence type="ECO:0000313" key="2">
    <source>
        <dbReference type="Proteomes" id="UP001469553"/>
    </source>
</evidence>
<dbReference type="EMBL" id="JAHRIP010066418">
    <property type="protein sequence ID" value="MEQ2306633.1"/>
    <property type="molecule type" value="Genomic_DNA"/>
</dbReference>
<evidence type="ECO:0000313" key="1">
    <source>
        <dbReference type="EMBL" id="MEQ2306633.1"/>
    </source>
</evidence>
<proteinExistence type="predicted"/>
<gene>
    <name evidence="1" type="ORF">AMECASPLE_010187</name>
</gene>
<comment type="caution">
    <text evidence="1">The sequence shown here is derived from an EMBL/GenBank/DDBJ whole genome shotgun (WGS) entry which is preliminary data.</text>
</comment>
<organism evidence="1 2">
    <name type="scientific">Ameca splendens</name>
    <dbReference type="NCBI Taxonomy" id="208324"/>
    <lineage>
        <taxon>Eukaryota</taxon>
        <taxon>Metazoa</taxon>
        <taxon>Chordata</taxon>
        <taxon>Craniata</taxon>
        <taxon>Vertebrata</taxon>
        <taxon>Euteleostomi</taxon>
        <taxon>Actinopterygii</taxon>
        <taxon>Neopterygii</taxon>
        <taxon>Teleostei</taxon>
        <taxon>Neoteleostei</taxon>
        <taxon>Acanthomorphata</taxon>
        <taxon>Ovalentaria</taxon>
        <taxon>Atherinomorphae</taxon>
        <taxon>Cyprinodontiformes</taxon>
        <taxon>Goodeidae</taxon>
        <taxon>Ameca</taxon>
    </lineage>
</organism>
<sequence>TNTWSAEVSSELHLSFSFELHLTHEGSKDKPATSGKIRVETFIWNHQSGSSVDRGPDYMSFSVASQSACTL</sequence>
<reference evidence="1 2" key="1">
    <citation type="submission" date="2021-06" db="EMBL/GenBank/DDBJ databases">
        <authorList>
            <person name="Palmer J.M."/>
        </authorList>
    </citation>
    <scope>NUCLEOTIDE SEQUENCE [LARGE SCALE GENOMIC DNA]</scope>
    <source>
        <strain evidence="1 2">AS_MEX2019</strain>
        <tissue evidence="1">Muscle</tissue>
    </source>
</reference>
<keyword evidence="2" id="KW-1185">Reference proteome</keyword>
<accession>A0ABV0ZMR0</accession>
<protein>
    <submittedName>
        <fullName evidence="1">Uncharacterized protein</fullName>
    </submittedName>
</protein>
<name>A0ABV0ZMR0_9TELE</name>